<sequence length="75" mass="8282">MRVHVCVLTVWVPLDVKTPAAPNTPQSVHQLQQPEGKHVLTRGTAVAAAVRHGHSDDVACSLLERRRRGPREMRG</sequence>
<organism evidence="1 2">
    <name type="scientific">Pleuronectes platessa</name>
    <name type="common">European plaice</name>
    <dbReference type="NCBI Taxonomy" id="8262"/>
    <lineage>
        <taxon>Eukaryota</taxon>
        <taxon>Metazoa</taxon>
        <taxon>Chordata</taxon>
        <taxon>Craniata</taxon>
        <taxon>Vertebrata</taxon>
        <taxon>Euteleostomi</taxon>
        <taxon>Actinopterygii</taxon>
        <taxon>Neopterygii</taxon>
        <taxon>Teleostei</taxon>
        <taxon>Neoteleostei</taxon>
        <taxon>Acanthomorphata</taxon>
        <taxon>Carangaria</taxon>
        <taxon>Pleuronectiformes</taxon>
        <taxon>Pleuronectoidei</taxon>
        <taxon>Pleuronectidae</taxon>
        <taxon>Pleuronectes</taxon>
    </lineage>
</organism>
<accession>A0A9N7VVH3</accession>
<name>A0A9N7VVH3_PLEPL</name>
<gene>
    <name evidence="1" type="ORF">PLEPLA_LOCUS42897</name>
</gene>
<dbReference type="Proteomes" id="UP001153269">
    <property type="component" value="Unassembled WGS sequence"/>
</dbReference>
<dbReference type="AlphaFoldDB" id="A0A9N7VVH3"/>
<evidence type="ECO:0000313" key="2">
    <source>
        <dbReference type="Proteomes" id="UP001153269"/>
    </source>
</evidence>
<comment type="caution">
    <text evidence="1">The sequence shown here is derived from an EMBL/GenBank/DDBJ whole genome shotgun (WGS) entry which is preliminary data.</text>
</comment>
<dbReference type="EMBL" id="CADEAL010004240">
    <property type="protein sequence ID" value="CAB1455126.1"/>
    <property type="molecule type" value="Genomic_DNA"/>
</dbReference>
<proteinExistence type="predicted"/>
<protein>
    <submittedName>
        <fullName evidence="1">Uncharacterized protein</fullName>
    </submittedName>
</protein>
<keyword evidence="2" id="KW-1185">Reference proteome</keyword>
<evidence type="ECO:0000313" key="1">
    <source>
        <dbReference type="EMBL" id="CAB1455126.1"/>
    </source>
</evidence>
<reference evidence="1" key="1">
    <citation type="submission" date="2020-03" db="EMBL/GenBank/DDBJ databases">
        <authorList>
            <person name="Weist P."/>
        </authorList>
    </citation>
    <scope>NUCLEOTIDE SEQUENCE</scope>
</reference>